<keyword evidence="4" id="KW-1185">Reference proteome</keyword>
<dbReference type="InterPro" id="IPR006629">
    <property type="entry name" value="LITAF"/>
</dbReference>
<keyword evidence="2" id="KW-0472">Membrane</keyword>
<protein>
    <submittedName>
        <fullName evidence="5">Uncharacterized protein LOC127565722</fullName>
    </submittedName>
</protein>
<feature type="domain" description="LITAF" evidence="3">
    <location>
        <begin position="80"/>
        <end position="162"/>
    </location>
</feature>
<accession>A0A9C6T8X8</accession>
<dbReference type="Proteomes" id="UP000515160">
    <property type="component" value="Chromosome 3"/>
</dbReference>
<feature type="compositionally biased region" description="Polar residues" evidence="1">
    <location>
        <begin position="15"/>
        <end position="25"/>
    </location>
</feature>
<reference evidence="5" key="1">
    <citation type="submission" date="2025-08" db="UniProtKB">
        <authorList>
            <consortium name="RefSeq"/>
        </authorList>
    </citation>
    <scope>IDENTIFICATION</scope>
    <source>
        <strain evidence="5">15112-1751.03</strain>
        <tissue evidence="5">Whole Adult</tissue>
    </source>
</reference>
<dbReference type="OrthoDB" id="10475866at2759"/>
<evidence type="ECO:0000313" key="4">
    <source>
        <dbReference type="Proteomes" id="UP000515160"/>
    </source>
</evidence>
<dbReference type="GeneID" id="127565722"/>
<organism evidence="4 5">
    <name type="scientific">Drosophila albomicans</name>
    <name type="common">Fruit fly</name>
    <dbReference type="NCBI Taxonomy" id="7291"/>
    <lineage>
        <taxon>Eukaryota</taxon>
        <taxon>Metazoa</taxon>
        <taxon>Ecdysozoa</taxon>
        <taxon>Arthropoda</taxon>
        <taxon>Hexapoda</taxon>
        <taxon>Insecta</taxon>
        <taxon>Pterygota</taxon>
        <taxon>Neoptera</taxon>
        <taxon>Endopterygota</taxon>
        <taxon>Diptera</taxon>
        <taxon>Brachycera</taxon>
        <taxon>Muscomorpha</taxon>
        <taxon>Ephydroidea</taxon>
        <taxon>Drosophilidae</taxon>
        <taxon>Drosophila</taxon>
    </lineage>
</organism>
<keyword evidence="2" id="KW-1133">Transmembrane helix</keyword>
<feature type="region of interest" description="Disordered" evidence="1">
    <location>
        <begin position="1"/>
        <end position="25"/>
    </location>
</feature>
<evidence type="ECO:0000259" key="3">
    <source>
        <dbReference type="PROSITE" id="PS51837"/>
    </source>
</evidence>
<evidence type="ECO:0000256" key="1">
    <source>
        <dbReference type="SAM" id="MobiDB-lite"/>
    </source>
</evidence>
<dbReference type="PROSITE" id="PS51837">
    <property type="entry name" value="LITAF"/>
    <property type="match status" value="1"/>
</dbReference>
<name>A0A9C6T8X8_DROAB</name>
<keyword evidence="2" id="KW-0812">Transmembrane</keyword>
<dbReference type="Pfam" id="PF10601">
    <property type="entry name" value="zf-LITAF-like"/>
    <property type="match status" value="1"/>
</dbReference>
<gene>
    <name evidence="5" type="primary">LOC127565722</name>
</gene>
<feature type="transmembrane region" description="Helical" evidence="2">
    <location>
        <begin position="120"/>
        <end position="144"/>
    </location>
</feature>
<evidence type="ECO:0000256" key="2">
    <source>
        <dbReference type="SAM" id="Phobius"/>
    </source>
</evidence>
<dbReference type="RefSeq" id="XP_051861698.1">
    <property type="nucleotide sequence ID" value="XM_052005738.1"/>
</dbReference>
<dbReference type="AlphaFoldDB" id="A0A9C6T8X8"/>
<proteinExistence type="predicted"/>
<sequence>MDSSKIAPSPPPYSPQFQNNLNPIASSPPIQMIHLAPPPYPGTLPMNIDNFNMSPQPQTCIPEAQNNMNSTVNTAPPPMYYSSQSQPMNVVNQRSQSSEICPKCQAEVKMRVKYHSTAKTYAISGLFCLSMLWPCVCLPCLYQVGYKLGKFCPHCFVRVGDV</sequence>
<evidence type="ECO:0000313" key="5">
    <source>
        <dbReference type="RefSeq" id="XP_051861698.1"/>
    </source>
</evidence>